<evidence type="ECO:0000256" key="2">
    <source>
        <dbReference type="ARBA" id="ARBA00023015"/>
    </source>
</evidence>
<dbReference type="PROSITE" id="PS50048">
    <property type="entry name" value="ZN2_CY6_FUNGAL_2"/>
    <property type="match status" value="1"/>
</dbReference>
<dbReference type="CDD" id="cd12148">
    <property type="entry name" value="fungal_TF_MHR"/>
    <property type="match status" value="1"/>
</dbReference>
<dbReference type="SMART" id="SM00906">
    <property type="entry name" value="Fungal_trans"/>
    <property type="match status" value="1"/>
</dbReference>
<dbReference type="InterPro" id="IPR036864">
    <property type="entry name" value="Zn2-C6_fun-type_DNA-bd_sf"/>
</dbReference>
<proteinExistence type="predicted"/>
<evidence type="ECO:0000259" key="7">
    <source>
        <dbReference type="PROSITE" id="PS50048"/>
    </source>
</evidence>
<dbReference type="GO" id="GO:0000981">
    <property type="term" value="F:DNA-binding transcription factor activity, RNA polymerase II-specific"/>
    <property type="evidence" value="ECO:0007669"/>
    <property type="project" value="InterPro"/>
</dbReference>
<dbReference type="Pfam" id="PF04082">
    <property type="entry name" value="Fungal_trans"/>
    <property type="match status" value="1"/>
</dbReference>
<dbReference type="PROSITE" id="PS00463">
    <property type="entry name" value="ZN2_CY6_FUNGAL_1"/>
    <property type="match status" value="1"/>
</dbReference>
<dbReference type="PANTHER" id="PTHR47654">
    <property type="entry name" value="ZN(II)2CYS6 TRANSCRIPTION FACTOR (EUROFUNG)-RELATED"/>
    <property type="match status" value="1"/>
</dbReference>
<evidence type="ECO:0000256" key="4">
    <source>
        <dbReference type="ARBA" id="ARBA00023163"/>
    </source>
</evidence>
<reference evidence="9" key="1">
    <citation type="journal article" date="2014" name="Nat. Commun.">
        <title>Genomic adaptations of the halophilic Dead Sea filamentous fungus Eurotium rubrum.</title>
        <authorList>
            <person name="Kis-Papo T."/>
            <person name="Weig A.R."/>
            <person name="Riley R."/>
            <person name="Persoh D."/>
            <person name="Salamov A."/>
            <person name="Sun H."/>
            <person name="Lipzen A."/>
            <person name="Wasser S.P."/>
            <person name="Rambold G."/>
            <person name="Grigoriev I.V."/>
            <person name="Nevo E."/>
        </authorList>
    </citation>
    <scope>NUCLEOTIDE SEQUENCE [LARGE SCALE GENOMIC DNA]</scope>
    <source>
        <strain evidence="9">CBS 135680</strain>
    </source>
</reference>
<dbReference type="GO" id="GO:0003677">
    <property type="term" value="F:DNA binding"/>
    <property type="evidence" value="ECO:0007669"/>
    <property type="project" value="UniProtKB-KW"/>
</dbReference>
<dbReference type="HOGENOM" id="CLU_011910_0_0_1"/>
<organism evidence="8 9">
    <name type="scientific">Aspergillus ruber (strain CBS 135680)</name>
    <dbReference type="NCBI Taxonomy" id="1388766"/>
    <lineage>
        <taxon>Eukaryota</taxon>
        <taxon>Fungi</taxon>
        <taxon>Dikarya</taxon>
        <taxon>Ascomycota</taxon>
        <taxon>Pezizomycotina</taxon>
        <taxon>Eurotiomycetes</taxon>
        <taxon>Eurotiomycetidae</taxon>
        <taxon>Eurotiales</taxon>
        <taxon>Aspergillaceae</taxon>
        <taxon>Aspergillus</taxon>
        <taxon>Aspergillus subgen. Aspergillus</taxon>
    </lineage>
</organism>
<dbReference type="SMART" id="SM00066">
    <property type="entry name" value="GAL4"/>
    <property type="match status" value="1"/>
</dbReference>
<gene>
    <name evidence="8" type="ORF">EURHEDRAFT_403987</name>
</gene>
<dbReference type="CDD" id="cd00067">
    <property type="entry name" value="GAL4"/>
    <property type="match status" value="1"/>
</dbReference>
<accession>A0A017SAG8</accession>
<keyword evidence="3" id="KW-0238">DNA-binding</keyword>
<dbReference type="Pfam" id="PF00172">
    <property type="entry name" value="Zn_clus"/>
    <property type="match status" value="1"/>
</dbReference>
<sequence>MTDPSRPSPFSYPSHSSSDTRETDSTGDWAISQFSQTPVGFPVSFEAISGSTENPAGAFRTTTTPSTTGERSINAKVPIPRTTTSSNWTSSGRVSRACENCREQKAKCSGHRPTCQRCQEAGVRCSYGDRKREKMAKQLNDLTTQVQAYDELLRDIRPELDNVLAQRVEQVLNEFSGPQTSTPPSAPGTISGPVGSAVSSSLGAIDYIDEDYNRDEKVQALGFVGEHSEIAWLYRLKRNLDKDNLAAATPDSVSPKDPWDRHSVASVNFFLDDSQILVIDGVDLKQRPPQAVADKLVDRYFQIIHPSFPIIGKVTFWGQYKSFYSSPFVRPGKRWMAILNLIFALAAKYSELAHETVDDTIHEDHVIYFSRAWKLSMSDVALLDHPNLQQVQVEGLTSFYLLSVGQINRSWRICGISIRSAVTMGLNLRNESNSIGHISKETRYRVWWSLYTLDASLSAMTGRPHSSNVEFCTTPLPVPFMEEHFRDETIAQIITDQEARNVLMGIFSTNRWGQSQTESSVTLEQSGNLTPNRNEQCEQLAFSAMETLTPNISLYFLYFVELGLTMRESVDTLYAPGAARKSWREVEAAISALNNKADAWLSKLPETFRFTGPQGDVAFERQISSLAFRYYSTKLIITQPCLRHASRQDGTPSLGNFCDMMTDQCVDIATQMLALLPEPPDTSWLYHIAPWWCVLHYLMQAMTVLLTELFLRARPGTLQYRKVQESVDKGSRWLYDMSGRDACSQRAWLVCNDILSRYSPELVSQADIILKK</sequence>
<keyword evidence="5" id="KW-0539">Nucleus</keyword>
<evidence type="ECO:0000256" key="3">
    <source>
        <dbReference type="ARBA" id="ARBA00023125"/>
    </source>
</evidence>
<dbReference type="GO" id="GO:0008270">
    <property type="term" value="F:zinc ion binding"/>
    <property type="evidence" value="ECO:0007669"/>
    <property type="project" value="InterPro"/>
</dbReference>
<keyword evidence="2" id="KW-0805">Transcription regulation</keyword>
<feature type="compositionally biased region" description="Polar residues" evidence="6">
    <location>
        <begin position="81"/>
        <end position="93"/>
    </location>
</feature>
<evidence type="ECO:0000256" key="6">
    <source>
        <dbReference type="SAM" id="MobiDB-lite"/>
    </source>
</evidence>
<feature type="region of interest" description="Disordered" evidence="6">
    <location>
        <begin position="46"/>
        <end position="94"/>
    </location>
</feature>
<dbReference type="GO" id="GO:0006351">
    <property type="term" value="P:DNA-templated transcription"/>
    <property type="evidence" value="ECO:0007669"/>
    <property type="project" value="InterPro"/>
</dbReference>
<keyword evidence="9" id="KW-1185">Reference proteome</keyword>
<name>A0A017SAG8_ASPRC</name>
<dbReference type="GeneID" id="63695395"/>
<feature type="domain" description="Zn(2)-C6 fungal-type" evidence="7">
    <location>
        <begin position="97"/>
        <end position="127"/>
    </location>
</feature>
<dbReference type="InterPro" id="IPR053230">
    <property type="entry name" value="Trans_reg_galc"/>
</dbReference>
<protein>
    <submittedName>
        <fullName evidence="8">Putative C6 transcription factor</fullName>
    </submittedName>
</protein>
<dbReference type="InterPro" id="IPR007219">
    <property type="entry name" value="XnlR_reg_dom"/>
</dbReference>
<feature type="region of interest" description="Disordered" evidence="6">
    <location>
        <begin position="1"/>
        <end position="33"/>
    </location>
</feature>
<evidence type="ECO:0000313" key="8">
    <source>
        <dbReference type="EMBL" id="EYE93937.1"/>
    </source>
</evidence>
<evidence type="ECO:0000256" key="5">
    <source>
        <dbReference type="ARBA" id="ARBA00023242"/>
    </source>
</evidence>
<keyword evidence="4" id="KW-0804">Transcription</keyword>
<feature type="compositionally biased region" description="Low complexity" evidence="6">
    <location>
        <begin position="1"/>
        <end position="17"/>
    </location>
</feature>
<dbReference type="Gene3D" id="4.10.240.10">
    <property type="entry name" value="Zn(2)-C6 fungal-type DNA-binding domain"/>
    <property type="match status" value="1"/>
</dbReference>
<dbReference type="RefSeq" id="XP_040637625.1">
    <property type="nucleotide sequence ID" value="XM_040780271.1"/>
</dbReference>
<evidence type="ECO:0000256" key="1">
    <source>
        <dbReference type="ARBA" id="ARBA00022723"/>
    </source>
</evidence>
<dbReference type="InterPro" id="IPR001138">
    <property type="entry name" value="Zn2Cys6_DnaBD"/>
</dbReference>
<keyword evidence="1" id="KW-0479">Metal-binding</keyword>
<dbReference type="Proteomes" id="UP000019804">
    <property type="component" value="Unassembled WGS sequence"/>
</dbReference>
<dbReference type="OrthoDB" id="5296287at2759"/>
<dbReference type="SUPFAM" id="SSF57701">
    <property type="entry name" value="Zn2/Cys6 DNA-binding domain"/>
    <property type="match status" value="1"/>
</dbReference>
<dbReference type="PANTHER" id="PTHR47654:SF1">
    <property type="entry name" value="ZN(II)2CYS6 TRANSCRIPTION FACTOR (EUROFUNG)"/>
    <property type="match status" value="1"/>
</dbReference>
<dbReference type="AlphaFoldDB" id="A0A017SAG8"/>
<evidence type="ECO:0000313" key="9">
    <source>
        <dbReference type="Proteomes" id="UP000019804"/>
    </source>
</evidence>
<dbReference type="EMBL" id="KK088429">
    <property type="protein sequence ID" value="EYE93937.1"/>
    <property type="molecule type" value="Genomic_DNA"/>
</dbReference>